<evidence type="ECO:0000256" key="1">
    <source>
        <dbReference type="SAM" id="MobiDB-lite"/>
    </source>
</evidence>
<feature type="compositionally biased region" description="Basic and acidic residues" evidence="1">
    <location>
        <begin position="333"/>
        <end position="342"/>
    </location>
</feature>
<sequence>TLLFYVGLDAANIALIELENQWGWAENNYNVVDKAPERDTDLQIRQIRVRLADVSGLFQRLGDILLLLCLVELGNGCLYCLVQLRATLQKYVRYGAVGLGIVFFALTLAVLGVSSAQHSKLYDNKAAQVSNFNYTSNQWYLTGPYFDVSAYENGIKISVKLQIAYDFIIFVTGLAIVAYASYVLYAVRSQPHLKSSATLFLVATIFMLVHFVWVIALGIAYFIPDYSALLPHSISSVADPILGYWTYLVALLLVFVVGLRKKKGLWSKRQPQGGLDVSQQQMQQSEGYMQQPQYIPSHHELNSGHNWPPPPLHEQRPHELSGPLRSPPPTELEQSKAVHELK</sequence>
<feature type="transmembrane region" description="Helical" evidence="2">
    <location>
        <begin position="242"/>
        <end position="259"/>
    </location>
</feature>
<feature type="transmembrane region" description="Helical" evidence="2">
    <location>
        <begin position="64"/>
        <end position="82"/>
    </location>
</feature>
<keyword evidence="2" id="KW-1133">Transmembrane helix</keyword>
<keyword evidence="2" id="KW-0812">Transmembrane</keyword>
<reference evidence="3" key="1">
    <citation type="submission" date="2023-06" db="EMBL/GenBank/DDBJ databases">
        <title>Conoideocrella luteorostrata (Hypocreales: Clavicipitaceae), a potential biocontrol fungus for elongate hemlock scale in United States Christmas tree production areas.</title>
        <authorList>
            <person name="Barrett H."/>
            <person name="Lovett B."/>
            <person name="Macias A.M."/>
            <person name="Stajich J.E."/>
            <person name="Kasson M.T."/>
        </authorList>
    </citation>
    <scope>NUCLEOTIDE SEQUENCE</scope>
    <source>
        <strain evidence="3">ARSEF 14590</strain>
    </source>
</reference>
<gene>
    <name evidence="3" type="ORF">QQS21_003607</name>
</gene>
<evidence type="ECO:0000313" key="3">
    <source>
        <dbReference type="EMBL" id="KAK2605981.1"/>
    </source>
</evidence>
<feature type="region of interest" description="Disordered" evidence="1">
    <location>
        <begin position="293"/>
        <end position="342"/>
    </location>
</feature>
<name>A0AAJ0CSY5_9HYPO</name>
<comment type="caution">
    <text evidence="3">The sequence shown here is derived from an EMBL/GenBank/DDBJ whole genome shotgun (WGS) entry which is preliminary data.</text>
</comment>
<feature type="non-terminal residue" evidence="3">
    <location>
        <position position="1"/>
    </location>
</feature>
<dbReference type="EMBL" id="JASWJB010000048">
    <property type="protein sequence ID" value="KAK2605981.1"/>
    <property type="molecule type" value="Genomic_DNA"/>
</dbReference>
<feature type="transmembrane region" description="Helical" evidence="2">
    <location>
        <begin position="167"/>
        <end position="187"/>
    </location>
</feature>
<evidence type="ECO:0000313" key="4">
    <source>
        <dbReference type="Proteomes" id="UP001251528"/>
    </source>
</evidence>
<feature type="transmembrane region" description="Helical" evidence="2">
    <location>
        <begin position="199"/>
        <end position="222"/>
    </location>
</feature>
<accession>A0AAJ0CSY5</accession>
<dbReference type="Proteomes" id="UP001251528">
    <property type="component" value="Unassembled WGS sequence"/>
</dbReference>
<organism evidence="3 4">
    <name type="scientific">Conoideocrella luteorostrata</name>
    <dbReference type="NCBI Taxonomy" id="1105319"/>
    <lineage>
        <taxon>Eukaryota</taxon>
        <taxon>Fungi</taxon>
        <taxon>Dikarya</taxon>
        <taxon>Ascomycota</taxon>
        <taxon>Pezizomycotina</taxon>
        <taxon>Sordariomycetes</taxon>
        <taxon>Hypocreomycetidae</taxon>
        <taxon>Hypocreales</taxon>
        <taxon>Clavicipitaceae</taxon>
        <taxon>Conoideocrella</taxon>
    </lineage>
</organism>
<proteinExistence type="predicted"/>
<protein>
    <submittedName>
        <fullName evidence="3">Uncharacterized protein</fullName>
    </submittedName>
</protein>
<feature type="transmembrane region" description="Helical" evidence="2">
    <location>
        <begin position="94"/>
        <end position="113"/>
    </location>
</feature>
<keyword evidence="4" id="KW-1185">Reference proteome</keyword>
<evidence type="ECO:0000256" key="2">
    <source>
        <dbReference type="SAM" id="Phobius"/>
    </source>
</evidence>
<dbReference type="AlphaFoldDB" id="A0AAJ0CSY5"/>
<keyword evidence="2" id="KW-0472">Membrane</keyword>